<dbReference type="eggNOG" id="ENOG502ZQZ4">
    <property type="taxonomic scope" value="Bacteria"/>
</dbReference>
<proteinExistence type="predicted"/>
<dbReference type="STRING" id="1385514.N782_06305"/>
<evidence type="ECO:0000313" key="2">
    <source>
        <dbReference type="EMBL" id="KGP71998.1"/>
    </source>
</evidence>
<keyword evidence="3" id="KW-1185">Reference proteome</keyword>
<name>A0A0A2TC45_9BACI</name>
<dbReference type="PROSITE" id="PS51257">
    <property type="entry name" value="PROKAR_LIPOPROTEIN"/>
    <property type="match status" value="1"/>
</dbReference>
<dbReference type="OrthoDB" id="2691655at2"/>
<organism evidence="2 3">
    <name type="scientific">Pontibacillus yanchengensis Y32</name>
    <dbReference type="NCBI Taxonomy" id="1385514"/>
    <lineage>
        <taxon>Bacteria</taxon>
        <taxon>Bacillati</taxon>
        <taxon>Bacillota</taxon>
        <taxon>Bacilli</taxon>
        <taxon>Bacillales</taxon>
        <taxon>Bacillaceae</taxon>
        <taxon>Pontibacillus</taxon>
    </lineage>
</organism>
<accession>A0A0A2TC45</accession>
<feature type="signal peptide" evidence="1">
    <location>
        <begin position="1"/>
        <end position="20"/>
    </location>
</feature>
<feature type="chain" id="PRO_5001994097" description="Sporulation protein" evidence="1">
    <location>
        <begin position="21"/>
        <end position="140"/>
    </location>
</feature>
<dbReference type="Proteomes" id="UP000030147">
    <property type="component" value="Unassembled WGS sequence"/>
</dbReference>
<evidence type="ECO:0000256" key="1">
    <source>
        <dbReference type="SAM" id="SignalP"/>
    </source>
</evidence>
<sequence length="140" mass="15959">MRYFLVVGSVVGMLFVSACASNPQGTQEVRDNQTLNIRNTDTMEEHHTKRGLQQTDNPKQMNQVGETWGIRLDKEKVHEAIDLVDGVEVRRVNFTGSHAYVSIRATQDNLSDDEKMVLLNKSQTAVENALPRYQIRVKMR</sequence>
<evidence type="ECO:0000313" key="3">
    <source>
        <dbReference type="Proteomes" id="UP000030147"/>
    </source>
</evidence>
<dbReference type="RefSeq" id="WP_036821363.1">
    <property type="nucleotide sequence ID" value="NZ_AVBF01000041.1"/>
</dbReference>
<keyword evidence="1" id="KW-0732">Signal</keyword>
<dbReference type="EMBL" id="AVBF01000041">
    <property type="protein sequence ID" value="KGP71998.1"/>
    <property type="molecule type" value="Genomic_DNA"/>
</dbReference>
<comment type="caution">
    <text evidence="2">The sequence shown here is derived from an EMBL/GenBank/DDBJ whole genome shotgun (WGS) entry which is preliminary data.</text>
</comment>
<evidence type="ECO:0008006" key="4">
    <source>
        <dbReference type="Google" id="ProtNLM"/>
    </source>
</evidence>
<gene>
    <name evidence="2" type="ORF">N782_06305</name>
</gene>
<dbReference type="AlphaFoldDB" id="A0A0A2TC45"/>
<reference evidence="2 3" key="1">
    <citation type="journal article" date="2015" name="Stand. Genomic Sci.">
        <title>High quality draft genome sequence of the moderately halophilic bacterium Pontibacillus yanchengensis Y32(T) and comparison among Pontibacillus genomes.</title>
        <authorList>
            <person name="Huang J."/>
            <person name="Qiao Z.X."/>
            <person name="Tang J.W."/>
            <person name="Wang G."/>
        </authorList>
    </citation>
    <scope>NUCLEOTIDE SEQUENCE [LARGE SCALE GENOMIC DNA]</scope>
    <source>
        <strain evidence="2 3">Y32</strain>
    </source>
</reference>
<protein>
    <recommendedName>
        <fullName evidence="4">Sporulation protein</fullName>
    </recommendedName>
</protein>